<evidence type="ECO:0000313" key="3">
    <source>
        <dbReference type="Proteomes" id="UP000887575"/>
    </source>
</evidence>
<feature type="compositionally biased region" description="Low complexity" evidence="1">
    <location>
        <begin position="449"/>
        <end position="458"/>
    </location>
</feature>
<dbReference type="Pfam" id="PF02784">
    <property type="entry name" value="Orn_Arg_deC_N"/>
    <property type="match status" value="1"/>
</dbReference>
<name>A0AAF3J309_9BILA</name>
<dbReference type="PANTHER" id="PTHR11482:SF56">
    <property type="entry name" value="ANTIZYME INHIBITOR 1"/>
    <property type="match status" value="1"/>
</dbReference>
<dbReference type="Proteomes" id="UP000887575">
    <property type="component" value="Unassembled WGS sequence"/>
</dbReference>
<feature type="region of interest" description="Disordered" evidence="1">
    <location>
        <begin position="434"/>
        <end position="475"/>
    </location>
</feature>
<dbReference type="SUPFAM" id="SSF51419">
    <property type="entry name" value="PLP-binding barrel"/>
    <property type="match status" value="1"/>
</dbReference>
<protein>
    <submittedName>
        <fullName evidence="4">Ornithine decarboxylase</fullName>
    </submittedName>
</protein>
<evidence type="ECO:0000313" key="4">
    <source>
        <dbReference type="WBParaSite" id="MBELARI_LOCUS13062"/>
    </source>
</evidence>
<accession>A0AAF3J309</accession>
<evidence type="ECO:0000256" key="1">
    <source>
        <dbReference type="SAM" id="MobiDB-lite"/>
    </source>
</evidence>
<feature type="compositionally biased region" description="Acidic residues" evidence="1">
    <location>
        <begin position="462"/>
        <end position="474"/>
    </location>
</feature>
<dbReference type="InterPro" id="IPR002433">
    <property type="entry name" value="Orn_de-COase"/>
</dbReference>
<dbReference type="InterPro" id="IPR029066">
    <property type="entry name" value="PLP-binding_barrel"/>
</dbReference>
<dbReference type="InterPro" id="IPR009006">
    <property type="entry name" value="Ala_racemase/Decarboxylase_C"/>
</dbReference>
<evidence type="ECO:0000259" key="2">
    <source>
        <dbReference type="Pfam" id="PF02784"/>
    </source>
</evidence>
<keyword evidence="3" id="KW-1185">Reference proteome</keyword>
<dbReference type="GO" id="GO:0006596">
    <property type="term" value="P:polyamine biosynthetic process"/>
    <property type="evidence" value="ECO:0007669"/>
    <property type="project" value="InterPro"/>
</dbReference>
<dbReference type="PANTHER" id="PTHR11482">
    <property type="entry name" value="ARGININE/DIAMINOPIMELATE/ORNITHINE DECARBOXYLASE"/>
    <property type="match status" value="1"/>
</dbReference>
<dbReference type="GO" id="GO:0003824">
    <property type="term" value="F:catalytic activity"/>
    <property type="evidence" value="ECO:0007669"/>
    <property type="project" value="InterPro"/>
</dbReference>
<dbReference type="PRINTS" id="PR01182">
    <property type="entry name" value="ORNDCRBXLASE"/>
</dbReference>
<dbReference type="Gene3D" id="2.40.37.10">
    <property type="entry name" value="Lyase, Ornithine Decarboxylase, Chain A, domain 1"/>
    <property type="match status" value="1"/>
</dbReference>
<dbReference type="InterPro" id="IPR022644">
    <property type="entry name" value="De-COase2_N"/>
</dbReference>
<proteinExistence type="predicted"/>
<reference evidence="4" key="1">
    <citation type="submission" date="2024-02" db="UniProtKB">
        <authorList>
            <consortium name="WormBaseParasite"/>
        </authorList>
    </citation>
    <scope>IDENTIFICATION</scope>
</reference>
<dbReference type="WBParaSite" id="MBELARI_LOCUS13062">
    <property type="protein sequence ID" value="MBELARI_LOCUS13062"/>
    <property type="gene ID" value="MBELARI_LOCUS13062"/>
</dbReference>
<feature type="domain" description="Orn/DAP/Arg decarboxylase 2 N-terminal" evidence="2">
    <location>
        <begin position="74"/>
        <end position="305"/>
    </location>
</feature>
<organism evidence="3 4">
    <name type="scientific">Mesorhabditis belari</name>
    <dbReference type="NCBI Taxonomy" id="2138241"/>
    <lineage>
        <taxon>Eukaryota</taxon>
        <taxon>Metazoa</taxon>
        <taxon>Ecdysozoa</taxon>
        <taxon>Nematoda</taxon>
        <taxon>Chromadorea</taxon>
        <taxon>Rhabditida</taxon>
        <taxon>Rhabditina</taxon>
        <taxon>Rhabditomorpha</taxon>
        <taxon>Rhabditoidea</taxon>
        <taxon>Rhabditidae</taxon>
        <taxon>Mesorhabditinae</taxon>
        <taxon>Mesorhabditis</taxon>
    </lineage>
</organism>
<dbReference type="AlphaFoldDB" id="A0AAF3J309"/>
<dbReference type="SUPFAM" id="SSF50621">
    <property type="entry name" value="Alanine racemase C-terminal domain-like"/>
    <property type="match status" value="1"/>
</dbReference>
<dbReference type="Gene3D" id="3.20.20.10">
    <property type="entry name" value="Alanine racemase"/>
    <property type="match status" value="1"/>
</dbReference>
<feature type="compositionally biased region" description="Basic and acidic residues" evidence="1">
    <location>
        <begin position="434"/>
        <end position="448"/>
    </location>
</feature>
<sequence length="491" mass="55420">MIERVCLRRRLASSTYHPSSPLEGNDLSQETLADQKIAVFGGNSPSLDDVCRHVASKENEKGSLPFFVMSIPRLQQAIKQWSERMIRVKPFYSLRCNADPVLCRLLADHPNEMFNFEAQDAHLLEKALDLVPPDRILYSNPCLTRKALKHADEVQVGTIIIESERDLLNAISYAPNAKLLIRVCMMSYLNCFSNDVETRFGCSFQEARDILLIASELRGKVIGISFNMDANANPSLYYKALRSVKELMDEGERVGLTMRTICLGGGFDGEKRNDFNELSDIINDSMDSLFPSSIDFICTPGRFFASPAFNLCTTVIAKRSTEAQVLTNDDFDSGFGFIYQINEGIYGSFGCRLDNCNPKCRPLDSLPHHFEQFPAKILGPNVDGTDVAQPLTFLPQLSIGEWLVWDQMGAYSMPYDGETPQLPVYYYDSKKAWDDRHSPKNPLKRIDSDSGLGSDAGSEPPSDSEDWGDDEDQENLSPYFHRFFHQIQRQF</sequence>